<proteinExistence type="predicted"/>
<comment type="caution">
    <text evidence="1">The sequence shown here is derived from an EMBL/GenBank/DDBJ whole genome shotgun (WGS) entry which is preliminary data.</text>
</comment>
<keyword evidence="2" id="KW-1185">Reference proteome</keyword>
<accession>A0A3M7Q634</accession>
<dbReference type="Proteomes" id="UP000276133">
    <property type="component" value="Unassembled WGS sequence"/>
</dbReference>
<name>A0A3M7Q634_BRAPC</name>
<sequence length="76" mass="8979">MKRKSKKNKKVETKEDFEKEKHFFLNLQLFLQNVSADKNRLNLGGTKFVSADTYFTEQCLDSDLGLDFRFNNLDLK</sequence>
<reference evidence="1 2" key="1">
    <citation type="journal article" date="2018" name="Sci. Rep.">
        <title>Genomic signatures of local adaptation to the degree of environmental predictability in rotifers.</title>
        <authorList>
            <person name="Franch-Gras L."/>
            <person name="Hahn C."/>
            <person name="Garcia-Roger E.M."/>
            <person name="Carmona M.J."/>
            <person name="Serra M."/>
            <person name="Gomez A."/>
        </authorList>
    </citation>
    <scope>NUCLEOTIDE SEQUENCE [LARGE SCALE GENOMIC DNA]</scope>
    <source>
        <strain evidence="1">HYR1</strain>
    </source>
</reference>
<organism evidence="1 2">
    <name type="scientific">Brachionus plicatilis</name>
    <name type="common">Marine rotifer</name>
    <name type="synonym">Brachionus muelleri</name>
    <dbReference type="NCBI Taxonomy" id="10195"/>
    <lineage>
        <taxon>Eukaryota</taxon>
        <taxon>Metazoa</taxon>
        <taxon>Spiralia</taxon>
        <taxon>Gnathifera</taxon>
        <taxon>Rotifera</taxon>
        <taxon>Eurotatoria</taxon>
        <taxon>Monogononta</taxon>
        <taxon>Pseudotrocha</taxon>
        <taxon>Ploima</taxon>
        <taxon>Brachionidae</taxon>
        <taxon>Brachionus</taxon>
    </lineage>
</organism>
<dbReference type="AlphaFoldDB" id="A0A3M7Q634"/>
<evidence type="ECO:0000313" key="1">
    <source>
        <dbReference type="EMBL" id="RNA06662.1"/>
    </source>
</evidence>
<gene>
    <name evidence="1" type="ORF">BpHYR1_053851</name>
</gene>
<evidence type="ECO:0000313" key="2">
    <source>
        <dbReference type="Proteomes" id="UP000276133"/>
    </source>
</evidence>
<dbReference type="EMBL" id="REGN01007320">
    <property type="protein sequence ID" value="RNA06662.1"/>
    <property type="molecule type" value="Genomic_DNA"/>
</dbReference>
<protein>
    <submittedName>
        <fullName evidence="1">Uncharacterized protein</fullName>
    </submittedName>
</protein>